<feature type="transmembrane region" description="Helical" evidence="1">
    <location>
        <begin position="134"/>
        <end position="153"/>
    </location>
</feature>
<reference evidence="2" key="1">
    <citation type="submission" date="2018-05" db="EMBL/GenBank/DDBJ databases">
        <authorList>
            <person name="Lanie J.A."/>
            <person name="Ng W.-L."/>
            <person name="Kazmierczak K.M."/>
            <person name="Andrzejewski T.M."/>
            <person name="Davidsen T.M."/>
            <person name="Wayne K.J."/>
            <person name="Tettelin H."/>
            <person name="Glass J.I."/>
            <person name="Rusch D."/>
            <person name="Podicherti R."/>
            <person name="Tsui H.-C.T."/>
            <person name="Winkler M.E."/>
        </authorList>
    </citation>
    <scope>NUCLEOTIDE SEQUENCE</scope>
</reference>
<feature type="transmembrane region" description="Helical" evidence="1">
    <location>
        <begin position="159"/>
        <end position="181"/>
    </location>
</feature>
<dbReference type="EMBL" id="UINC01008734">
    <property type="protein sequence ID" value="SVA39274.1"/>
    <property type="molecule type" value="Genomic_DNA"/>
</dbReference>
<proteinExistence type="predicted"/>
<dbReference type="AlphaFoldDB" id="A0A381VGC4"/>
<name>A0A381VGC4_9ZZZZ</name>
<accession>A0A381VGC4</accession>
<feature type="transmembrane region" description="Helical" evidence="1">
    <location>
        <begin position="81"/>
        <end position="99"/>
    </location>
</feature>
<keyword evidence="1" id="KW-0472">Membrane</keyword>
<evidence type="ECO:0000313" key="2">
    <source>
        <dbReference type="EMBL" id="SVA39274.1"/>
    </source>
</evidence>
<keyword evidence="1" id="KW-0812">Transmembrane</keyword>
<keyword evidence="1" id="KW-1133">Transmembrane helix</keyword>
<protein>
    <recommendedName>
        <fullName evidence="3">Ketosynthase</fullName>
    </recommendedName>
</protein>
<sequence length="208" mass="24307">MLKKNNILQILSLSYPILTHIAISQNEFKLALLMLGIIAGLFILNRTKQPEIKPNFFFDLALWTGLIIFAVYIIFVDAIYVALYLPPVLILSFFIFNFAKSLLPGQEALLTKIARVIFHDDGPETAIYTRQVTWLWTCFLILILIETVAMSLFAPIEIWSLFTNVLNYLFMCLLFIIEYIYRQVRFGYRHNIFYYLRGLSQVSLKQFL</sequence>
<evidence type="ECO:0008006" key="3">
    <source>
        <dbReference type="Google" id="ProtNLM"/>
    </source>
</evidence>
<gene>
    <name evidence="2" type="ORF">METZ01_LOCUS92128</name>
</gene>
<organism evidence="2">
    <name type="scientific">marine metagenome</name>
    <dbReference type="NCBI Taxonomy" id="408172"/>
    <lineage>
        <taxon>unclassified sequences</taxon>
        <taxon>metagenomes</taxon>
        <taxon>ecological metagenomes</taxon>
    </lineage>
</organism>
<evidence type="ECO:0000256" key="1">
    <source>
        <dbReference type="SAM" id="Phobius"/>
    </source>
</evidence>
<feature type="transmembrane region" description="Helical" evidence="1">
    <location>
        <begin position="28"/>
        <end position="44"/>
    </location>
</feature>
<feature type="transmembrane region" description="Helical" evidence="1">
    <location>
        <begin position="56"/>
        <end position="75"/>
    </location>
</feature>